<evidence type="ECO:0000313" key="3">
    <source>
        <dbReference type="Proteomes" id="UP000787635"/>
    </source>
</evidence>
<evidence type="ECO:0000313" key="2">
    <source>
        <dbReference type="EMBL" id="NKC31114.1"/>
    </source>
</evidence>
<accession>A0ABX1E1V3</accession>
<feature type="region of interest" description="Disordered" evidence="1">
    <location>
        <begin position="157"/>
        <end position="178"/>
    </location>
</feature>
<sequence length="323" mass="33659">MRRPVRDNRRNAAILPRHGGAARRRSVGQVLPQGRMIMRRIIMGAALGAGVLLPGLAAARPADCLVQVEGRTLINGTCEFEADPSGDFTVTLGSRVARVLVGSDGQLGRASFEDSASGEPPGVANVRRDGACWGRPEVIRVCAWRVGARPAAHQNLPAAEGARAPAASAPPAPGGATAGMRVVSSRAIGPWTLSRLEGGGRWRCEVERRYPDGGTLAFFAATPSPDNQNIADTGLRFGAAALLGMRGEIPVVPWGFEVDQAQPAIADGNGSATLLDPPNEPGSSDAFASAREFEVSLPGGVRLRYALNGSGAAWRALSRCAGF</sequence>
<keyword evidence="3" id="KW-1185">Reference proteome</keyword>
<comment type="caution">
    <text evidence="2">The sequence shown here is derived from an EMBL/GenBank/DDBJ whole genome shotgun (WGS) entry which is preliminary data.</text>
</comment>
<reference evidence="2 3" key="1">
    <citation type="submission" date="2020-03" db="EMBL/GenBank/DDBJ databases">
        <title>Roseomonas selenitidurans sp. nov. isolated from urban soil.</title>
        <authorList>
            <person name="Liu H."/>
        </authorList>
    </citation>
    <scope>NUCLEOTIDE SEQUENCE [LARGE SCALE GENOMIC DNA]</scope>
    <source>
        <strain evidence="2 3">BU-1</strain>
    </source>
</reference>
<gene>
    <name evidence="2" type="ORF">HEQ75_09610</name>
</gene>
<dbReference type="EMBL" id="JAAVNE010000012">
    <property type="protein sequence ID" value="NKC31114.1"/>
    <property type="molecule type" value="Genomic_DNA"/>
</dbReference>
<proteinExistence type="predicted"/>
<dbReference type="RefSeq" id="WP_168029699.1">
    <property type="nucleotide sequence ID" value="NZ_JAAVNE010000012.1"/>
</dbReference>
<feature type="compositionally biased region" description="Low complexity" evidence="1">
    <location>
        <begin position="157"/>
        <end position="167"/>
    </location>
</feature>
<organism evidence="2 3">
    <name type="scientific">Falsiroseomonas selenitidurans</name>
    <dbReference type="NCBI Taxonomy" id="2716335"/>
    <lineage>
        <taxon>Bacteria</taxon>
        <taxon>Pseudomonadati</taxon>
        <taxon>Pseudomonadota</taxon>
        <taxon>Alphaproteobacteria</taxon>
        <taxon>Acetobacterales</taxon>
        <taxon>Roseomonadaceae</taxon>
        <taxon>Falsiroseomonas</taxon>
    </lineage>
</organism>
<protein>
    <submittedName>
        <fullName evidence="2">Uncharacterized protein</fullName>
    </submittedName>
</protein>
<dbReference type="Proteomes" id="UP000787635">
    <property type="component" value="Unassembled WGS sequence"/>
</dbReference>
<evidence type="ECO:0000256" key="1">
    <source>
        <dbReference type="SAM" id="MobiDB-lite"/>
    </source>
</evidence>
<name>A0ABX1E1V3_9PROT</name>